<evidence type="ECO:0000313" key="2">
    <source>
        <dbReference type="Proteomes" id="UP001596417"/>
    </source>
</evidence>
<dbReference type="InterPro" id="IPR040442">
    <property type="entry name" value="Pyrv_kinase-like_dom_sf"/>
</dbReference>
<dbReference type="SUPFAM" id="SSF51621">
    <property type="entry name" value="Phosphoenolpyruvate/pyruvate domain"/>
    <property type="match status" value="1"/>
</dbReference>
<reference evidence="1 2" key="1">
    <citation type="journal article" date="2019" name="Int. J. Syst. Evol. Microbiol.">
        <title>The Global Catalogue of Microorganisms (GCM) 10K type strain sequencing project: providing services to taxonomists for standard genome sequencing and annotation.</title>
        <authorList>
            <consortium name="The Broad Institute Genomics Platform"/>
            <consortium name="The Broad Institute Genome Sequencing Center for Infectious Disease"/>
            <person name="Wu L."/>
            <person name="Ma J."/>
        </authorList>
    </citation>
    <scope>NUCLEOTIDE SEQUENCE [LARGE SCALE GENOMIC DNA]</scope>
    <source>
        <strain evidence="1 2">RDMS1</strain>
    </source>
</reference>
<dbReference type="RefSeq" id="WP_390204931.1">
    <property type="nucleotide sequence ID" value="NZ_JBHTAX010000001.1"/>
</dbReference>
<organism evidence="1 2">
    <name type="scientific">Halocatena marina</name>
    <dbReference type="NCBI Taxonomy" id="2934937"/>
    <lineage>
        <taxon>Archaea</taxon>
        <taxon>Methanobacteriati</taxon>
        <taxon>Methanobacteriota</taxon>
        <taxon>Stenosarchaea group</taxon>
        <taxon>Halobacteria</taxon>
        <taxon>Halobacteriales</taxon>
        <taxon>Natronomonadaceae</taxon>
        <taxon>Halocatena</taxon>
    </lineage>
</organism>
<evidence type="ECO:0000313" key="1">
    <source>
        <dbReference type="EMBL" id="MFC7189443.1"/>
    </source>
</evidence>
<dbReference type="InterPro" id="IPR015813">
    <property type="entry name" value="Pyrv/PenolPyrv_kinase-like_dom"/>
</dbReference>
<dbReference type="PANTHER" id="PTHR42905">
    <property type="entry name" value="PHOSPHOENOLPYRUVATE CARBOXYLASE"/>
    <property type="match status" value="1"/>
</dbReference>
<gene>
    <name evidence="1" type="ORF">ACFQL7_05990</name>
</gene>
<dbReference type="CDD" id="cd00377">
    <property type="entry name" value="ICL_PEPM"/>
    <property type="match status" value="1"/>
</dbReference>
<dbReference type="AlphaFoldDB" id="A0ABD5YP72"/>
<name>A0ABD5YP72_9EURY</name>
<sequence length="277" mass="30609">MGCTHSESANQAGAEAIYLSGSCVASSVTAGPDIGLITMTELVRRARQTSRVIDIPLIADADTGYGNEINVRRTVDEYERAGVDAIQIEDQLFPKKCGHFERKQLIPASDFAVKVEAAVDVRESDSFLVIARTDAIATDGIEAAIRRAKLYKRAGADVLFIEAPTQREEMERITEEVPGPLLVNMAAKGKTPQMSAESLEQIGYDMAIYPTDAFMSALKTIRETYETLLKTGSQERIVDGMVEWETRNRITELNDITALEDHYSESADRYAEIYDSL</sequence>
<accession>A0ABD5YP72</accession>
<dbReference type="Proteomes" id="UP001596417">
    <property type="component" value="Unassembled WGS sequence"/>
</dbReference>
<keyword evidence="2" id="KW-1185">Reference proteome</keyword>
<proteinExistence type="predicted"/>
<dbReference type="GO" id="GO:0016833">
    <property type="term" value="F:oxo-acid-lyase activity"/>
    <property type="evidence" value="ECO:0007669"/>
    <property type="project" value="UniProtKB-ARBA"/>
</dbReference>
<dbReference type="PANTHER" id="PTHR42905:SF5">
    <property type="entry name" value="CARBOXYVINYL-CARBOXYPHOSPHONATE PHOSPHORYLMUTASE, CHLOROPLASTIC"/>
    <property type="match status" value="1"/>
</dbReference>
<comment type="caution">
    <text evidence="1">The sequence shown here is derived from an EMBL/GenBank/DDBJ whole genome shotgun (WGS) entry which is preliminary data.</text>
</comment>
<dbReference type="InterPro" id="IPR039556">
    <property type="entry name" value="ICL/PEPM"/>
</dbReference>
<protein>
    <submittedName>
        <fullName evidence="1">Oxaloacetate decarboxylase</fullName>
    </submittedName>
</protein>
<dbReference type="Pfam" id="PF13714">
    <property type="entry name" value="PEP_mutase"/>
    <property type="match status" value="1"/>
</dbReference>
<dbReference type="EMBL" id="JBHTAX010000001">
    <property type="protein sequence ID" value="MFC7189443.1"/>
    <property type="molecule type" value="Genomic_DNA"/>
</dbReference>
<dbReference type="Gene3D" id="3.20.20.60">
    <property type="entry name" value="Phosphoenolpyruvate-binding domains"/>
    <property type="match status" value="1"/>
</dbReference>